<evidence type="ECO:0000259" key="1">
    <source>
        <dbReference type="PROSITE" id="PS50835"/>
    </source>
</evidence>
<dbReference type="Proteomes" id="UP000274131">
    <property type="component" value="Unassembled WGS sequence"/>
</dbReference>
<evidence type="ECO:0000313" key="3">
    <source>
        <dbReference type="Proteomes" id="UP000274131"/>
    </source>
</evidence>
<dbReference type="OrthoDB" id="10253954at2759"/>
<reference evidence="2 3" key="2">
    <citation type="submission" date="2018-10" db="EMBL/GenBank/DDBJ databases">
        <authorList>
            <consortium name="Pathogen Informatics"/>
        </authorList>
    </citation>
    <scope>NUCLEOTIDE SEQUENCE [LARGE SCALE GENOMIC DNA]</scope>
</reference>
<organism evidence="4">
    <name type="scientific">Enterobius vermicularis</name>
    <name type="common">Human pinworm</name>
    <dbReference type="NCBI Taxonomy" id="51028"/>
    <lineage>
        <taxon>Eukaryota</taxon>
        <taxon>Metazoa</taxon>
        <taxon>Ecdysozoa</taxon>
        <taxon>Nematoda</taxon>
        <taxon>Chromadorea</taxon>
        <taxon>Rhabditida</taxon>
        <taxon>Spirurina</taxon>
        <taxon>Oxyuridomorpha</taxon>
        <taxon>Oxyuroidea</taxon>
        <taxon>Oxyuridae</taxon>
        <taxon>Enterobius</taxon>
    </lineage>
</organism>
<dbReference type="InterPro" id="IPR036179">
    <property type="entry name" value="Ig-like_dom_sf"/>
</dbReference>
<dbReference type="InterPro" id="IPR007110">
    <property type="entry name" value="Ig-like_dom"/>
</dbReference>
<dbReference type="SUPFAM" id="SSF48726">
    <property type="entry name" value="Immunoglobulin"/>
    <property type="match status" value="1"/>
</dbReference>
<reference evidence="4" key="1">
    <citation type="submission" date="2017-02" db="UniProtKB">
        <authorList>
            <consortium name="WormBaseParasite"/>
        </authorList>
    </citation>
    <scope>IDENTIFICATION</scope>
</reference>
<evidence type="ECO:0000313" key="2">
    <source>
        <dbReference type="EMBL" id="VDD89634.1"/>
    </source>
</evidence>
<dbReference type="EMBL" id="UXUI01007842">
    <property type="protein sequence ID" value="VDD89634.1"/>
    <property type="molecule type" value="Genomic_DNA"/>
</dbReference>
<dbReference type="WBParaSite" id="EVEC_0000467701-mRNA-1">
    <property type="protein sequence ID" value="EVEC_0000467701-mRNA-1"/>
    <property type="gene ID" value="EVEC_0000467701"/>
</dbReference>
<dbReference type="STRING" id="51028.A0A0N4V3N7"/>
<proteinExistence type="predicted"/>
<dbReference type="InterPro" id="IPR013783">
    <property type="entry name" value="Ig-like_fold"/>
</dbReference>
<evidence type="ECO:0000313" key="4">
    <source>
        <dbReference type="WBParaSite" id="EVEC_0000467701-mRNA-1"/>
    </source>
</evidence>
<feature type="domain" description="Ig-like" evidence="1">
    <location>
        <begin position="271"/>
        <end position="365"/>
    </location>
</feature>
<dbReference type="InterPro" id="IPR036116">
    <property type="entry name" value="FN3_sf"/>
</dbReference>
<keyword evidence="3" id="KW-1185">Reference proteome</keyword>
<accession>A0A0N4V3N7</accession>
<dbReference type="Gene3D" id="2.60.40.10">
    <property type="entry name" value="Immunoglobulins"/>
    <property type="match status" value="1"/>
</dbReference>
<dbReference type="SUPFAM" id="SSF49265">
    <property type="entry name" value="Fibronectin type III"/>
    <property type="match status" value="1"/>
</dbReference>
<sequence>MEGLERICKRRKAGRSSVWKPKAKLFASLEMDVDYCLHISINSSSADKNATVGTASASNILGQQVQAIVVVPPFLSCLTSVNGYRIFYTKAPDEKSSSSGWKKLEYETRNLTFNTLKSGRDLELVPNSRYIARIAQMRSDDKKRIDEIVEFDTVNEVPDVPTNLTIYIDYKGIYHVKFKPVIIPCSVESRYVQDYTVEYRAEDFFTNTSWKAYAVQGLNLTGEEEYVDIKLKELTISSASKHSFRVFVDNKTGRFGSKVTNFELNAEARKPKVIIKNGDNLVFRPSLAEEIRLECQAMSIPTAAVRWQWEKNMMQEVYDIETATLDERTVVSFLKIPTRTQNQVVQCEAENIYGIQGATVNITITGPGSPPKNITATNNGRGLFIGWEPPEIPNGKIMTPGQVAATICLRHTSFPLGQISGRLFQCLRWCSACCREHADSA</sequence>
<gene>
    <name evidence="2" type="ORF">EVEC_LOCUS4385</name>
</gene>
<protein>
    <submittedName>
        <fullName evidence="4">Ig-like domain-containing protein</fullName>
    </submittedName>
</protein>
<dbReference type="PROSITE" id="PS50835">
    <property type="entry name" value="IG_LIKE"/>
    <property type="match status" value="1"/>
</dbReference>
<dbReference type="AlphaFoldDB" id="A0A0N4V3N7"/>
<name>A0A0N4V3N7_ENTVE</name>